<keyword evidence="1" id="KW-1133">Transmembrane helix</keyword>
<protein>
    <submittedName>
        <fullName evidence="2">Uncharacterized protein</fullName>
    </submittedName>
</protein>
<feature type="transmembrane region" description="Helical" evidence="1">
    <location>
        <begin position="89"/>
        <end position="105"/>
    </location>
</feature>
<reference evidence="2 3" key="1">
    <citation type="journal article" date="2014" name="BMC Genomics">
        <title>The genome of the intracellular bacterium of the coastal bivalve, Solemya velum: a blueprint for thriving in and out of symbiosis.</title>
        <authorList>
            <person name="Dmytrenko O."/>
            <person name="Russell S.L."/>
            <person name="Loo W.T."/>
            <person name="Fontanez K.M."/>
            <person name="Liao L."/>
            <person name="Roeselers G."/>
            <person name="Sharma R."/>
            <person name="Stewart F.J."/>
            <person name="Newton I.L."/>
            <person name="Woyke T."/>
            <person name="Wu D."/>
            <person name="Lang J.M."/>
            <person name="Eisen J.A."/>
            <person name="Cavanaugh C.M."/>
        </authorList>
    </citation>
    <scope>NUCLEOTIDE SEQUENCE [LARGE SCALE GENOMIC DNA]</scope>
    <source>
        <strain evidence="2 3">WH</strain>
    </source>
</reference>
<accession>A0A0B0HEL7</accession>
<evidence type="ECO:0000313" key="3">
    <source>
        <dbReference type="Proteomes" id="UP000030856"/>
    </source>
</evidence>
<keyword evidence="1" id="KW-0812">Transmembrane</keyword>
<sequence>MTPTVRFIVNLYHIKIIIAFIVLIYVACVLDQYEWVSNQYLNTFIHTEMLTNDESSFFEILSAVAWVIATYLFFNLLRKQVKLEGLGKKAYWFAFYMLLSFFAFGEEISWGDHLFDYSHDLEIIKINAQKETNLHNINLSNLLSLEKDGVMDAYLKNLGNLLTPLFYLVLAFFWVFLPAIKRWISGFSIINAMPSPSTGFMLFFVVHAIMFIFIDYALFNVGQVFEMFISLATIAVALDILKANAQAQAIERENS</sequence>
<evidence type="ECO:0000256" key="1">
    <source>
        <dbReference type="SAM" id="Phobius"/>
    </source>
</evidence>
<dbReference type="STRING" id="2340.JV46_19960"/>
<organism evidence="2 3">
    <name type="scientific">Solemya velum gill symbiont</name>
    <dbReference type="NCBI Taxonomy" id="2340"/>
    <lineage>
        <taxon>Bacteria</taxon>
        <taxon>Pseudomonadati</taxon>
        <taxon>Pseudomonadota</taxon>
        <taxon>Gammaproteobacteria</taxon>
        <taxon>sulfur-oxidizing symbionts</taxon>
    </lineage>
</organism>
<comment type="caution">
    <text evidence="2">The sequence shown here is derived from an EMBL/GenBank/DDBJ whole genome shotgun (WGS) entry which is preliminary data.</text>
</comment>
<gene>
    <name evidence="2" type="ORF">JV46_19960</name>
</gene>
<feature type="transmembrane region" description="Helical" evidence="1">
    <location>
        <begin position="56"/>
        <end position="77"/>
    </location>
</feature>
<dbReference type="RefSeq" id="WP_043115555.1">
    <property type="nucleotide sequence ID" value="NZ_JRAA01000001.1"/>
</dbReference>
<feature type="transmembrane region" description="Helical" evidence="1">
    <location>
        <begin position="12"/>
        <end position="36"/>
    </location>
</feature>
<dbReference type="Proteomes" id="UP000030856">
    <property type="component" value="Unassembled WGS sequence"/>
</dbReference>
<feature type="transmembrane region" description="Helical" evidence="1">
    <location>
        <begin position="161"/>
        <end position="180"/>
    </location>
</feature>
<dbReference type="EMBL" id="JRAA01000001">
    <property type="protein sequence ID" value="KHF25866.1"/>
    <property type="molecule type" value="Genomic_DNA"/>
</dbReference>
<dbReference type="eggNOG" id="ENOG5031AS7">
    <property type="taxonomic scope" value="Bacteria"/>
</dbReference>
<dbReference type="AlphaFoldDB" id="A0A0B0HEL7"/>
<keyword evidence="3" id="KW-1185">Reference proteome</keyword>
<feature type="transmembrane region" description="Helical" evidence="1">
    <location>
        <begin position="224"/>
        <end position="241"/>
    </location>
</feature>
<proteinExistence type="predicted"/>
<keyword evidence="1" id="KW-0472">Membrane</keyword>
<evidence type="ECO:0000313" key="2">
    <source>
        <dbReference type="EMBL" id="KHF25866.1"/>
    </source>
</evidence>
<name>A0A0B0HEL7_SOVGS</name>